<dbReference type="EMBL" id="SBII01000003">
    <property type="protein sequence ID" value="RWX01387.1"/>
    <property type="molecule type" value="Genomic_DNA"/>
</dbReference>
<accession>A0A3S3Q9N4</accession>
<evidence type="ECO:0000313" key="2">
    <source>
        <dbReference type="Proteomes" id="UP000287527"/>
    </source>
</evidence>
<dbReference type="Proteomes" id="UP000287527">
    <property type="component" value="Unassembled WGS sequence"/>
</dbReference>
<dbReference type="Gene3D" id="1.20.120.450">
    <property type="entry name" value="dinb family like domain"/>
    <property type="match status" value="1"/>
</dbReference>
<dbReference type="Pfam" id="PF08020">
    <property type="entry name" value="DUF1706"/>
    <property type="match status" value="1"/>
</dbReference>
<dbReference type="PIRSF" id="PIRSF031551">
    <property type="entry name" value="DUF1706"/>
    <property type="match status" value="1"/>
</dbReference>
<keyword evidence="2" id="KW-1185">Reference proteome</keyword>
<dbReference type="RefSeq" id="WP_128388924.1">
    <property type="nucleotide sequence ID" value="NZ_SBII01000003.1"/>
</dbReference>
<dbReference type="OrthoDB" id="9786621at2"/>
<dbReference type="PANTHER" id="PTHR40658">
    <property type="match status" value="1"/>
</dbReference>
<dbReference type="InterPro" id="IPR034660">
    <property type="entry name" value="DinB/YfiT-like"/>
</dbReference>
<comment type="caution">
    <text evidence="1">The sequence shown here is derived from an EMBL/GenBank/DDBJ whole genome shotgun (WGS) entry which is preliminary data.</text>
</comment>
<protein>
    <submittedName>
        <fullName evidence="1">ClbS/DfsB family four-helix bundle protein</fullName>
    </submittedName>
</protein>
<dbReference type="PANTHER" id="PTHR40658:SF3">
    <property type="entry name" value="CLBS_DFSB FAMILY FOUR-HELIX BUNDLE PROTEIN"/>
    <property type="match status" value="1"/>
</dbReference>
<gene>
    <name evidence="1" type="ORF">EPI11_05365</name>
</gene>
<dbReference type="InterPro" id="IPR012550">
    <property type="entry name" value="DUF1706"/>
</dbReference>
<dbReference type="AlphaFoldDB" id="A0A3S3Q9N4"/>
<evidence type="ECO:0000313" key="1">
    <source>
        <dbReference type="EMBL" id="RWX01387.1"/>
    </source>
</evidence>
<name>A0A3S3Q9N4_9FLAO</name>
<sequence length="169" mass="19930">MAIPTNKIELIRAISENYGKLKKQLLTIPPEMFLEKSLDGHAQFTKMSIHNLVSYLLGWGKIVIKWIETKENISNIEFPETGFKWNQLGDLAQKFYSDFSDNTYEDVINQLDNVHKRIVSEIDKMTNEDLYEKEWYGKWTMGRMIQFNTASPYANAKTRISKWRKTRNQ</sequence>
<reference evidence="1 2" key="1">
    <citation type="submission" date="2019-01" db="EMBL/GenBank/DDBJ databases">
        <title>Flavobacterium sp. nov.,isolated from freshwater.</title>
        <authorList>
            <person name="Zhang R."/>
            <person name="Du Z.-J."/>
        </authorList>
    </citation>
    <scope>NUCLEOTIDE SEQUENCE [LARGE SCALE GENOMIC DNA]</scope>
    <source>
        <strain evidence="1 2">1E403</strain>
    </source>
</reference>
<proteinExistence type="predicted"/>
<organism evidence="1 2">
    <name type="scientific">Flavobacterium cerinum</name>
    <dbReference type="NCBI Taxonomy" id="2502784"/>
    <lineage>
        <taxon>Bacteria</taxon>
        <taxon>Pseudomonadati</taxon>
        <taxon>Bacteroidota</taxon>
        <taxon>Flavobacteriia</taxon>
        <taxon>Flavobacteriales</taxon>
        <taxon>Flavobacteriaceae</taxon>
        <taxon>Flavobacterium</taxon>
    </lineage>
</organism>